<accession>A0A9X1U3E7</accession>
<name>A0A9X1U3E7_9FLAO</name>
<sequence>MKNIFILFFFISFIGNAQVLGEIRSQYSKAVESPEVTEKLYGELAKISTSTKPVLHAYKGAILTLKAKFSKNKRDKKDFFKEGVSLLESAVELDSLNTEIRYIRLSVQENSPKFLGYHKNIEADKDFILKNYGTLSSKTLKILVKDFVLNSNNFDETEKLGLN</sequence>
<dbReference type="Proteomes" id="UP001139462">
    <property type="component" value="Unassembled WGS sequence"/>
</dbReference>
<organism evidence="1 2">
    <name type="scientific">Aequorivita xiaoshiensis</name>
    <dbReference type="NCBI Taxonomy" id="2874476"/>
    <lineage>
        <taxon>Bacteria</taxon>
        <taxon>Pseudomonadati</taxon>
        <taxon>Bacteroidota</taxon>
        <taxon>Flavobacteriia</taxon>
        <taxon>Flavobacteriales</taxon>
        <taxon>Flavobacteriaceae</taxon>
        <taxon>Aequorivita</taxon>
    </lineage>
</organism>
<dbReference type="AlphaFoldDB" id="A0A9X1U3E7"/>
<reference evidence="1" key="1">
    <citation type="submission" date="2021-09" db="EMBL/GenBank/DDBJ databases">
        <title>Genome of Aequorivita sp. strain F64183.</title>
        <authorList>
            <person name="Wang Y."/>
        </authorList>
    </citation>
    <scope>NUCLEOTIDE SEQUENCE</scope>
    <source>
        <strain evidence="1">F64183</strain>
    </source>
</reference>
<keyword evidence="2" id="KW-1185">Reference proteome</keyword>
<dbReference type="EMBL" id="JAIRBB010000003">
    <property type="protein sequence ID" value="MCG2430649.1"/>
    <property type="molecule type" value="Genomic_DNA"/>
</dbReference>
<protein>
    <submittedName>
        <fullName evidence="1">Uncharacterized protein</fullName>
    </submittedName>
</protein>
<gene>
    <name evidence="1" type="ORF">K8344_05925</name>
</gene>
<evidence type="ECO:0000313" key="1">
    <source>
        <dbReference type="EMBL" id="MCG2430649.1"/>
    </source>
</evidence>
<evidence type="ECO:0000313" key="2">
    <source>
        <dbReference type="Proteomes" id="UP001139462"/>
    </source>
</evidence>
<dbReference type="RefSeq" id="WP_237607829.1">
    <property type="nucleotide sequence ID" value="NZ_JAIRBB010000003.1"/>
</dbReference>
<proteinExistence type="predicted"/>
<comment type="caution">
    <text evidence="1">The sequence shown here is derived from an EMBL/GenBank/DDBJ whole genome shotgun (WGS) entry which is preliminary data.</text>
</comment>